<keyword evidence="5" id="KW-1185">Reference proteome</keyword>
<dbReference type="InterPro" id="IPR021109">
    <property type="entry name" value="Peptidase_aspartic_dom_sf"/>
</dbReference>
<evidence type="ECO:0000259" key="3">
    <source>
        <dbReference type="PROSITE" id="PS51767"/>
    </source>
</evidence>
<reference evidence="4" key="1">
    <citation type="journal article" date="2020" name="Stud. Mycol.">
        <title>101 Dothideomycetes genomes: a test case for predicting lifestyles and emergence of pathogens.</title>
        <authorList>
            <person name="Haridas S."/>
            <person name="Albert R."/>
            <person name="Binder M."/>
            <person name="Bloem J."/>
            <person name="Labutti K."/>
            <person name="Salamov A."/>
            <person name="Andreopoulos B."/>
            <person name="Baker S."/>
            <person name="Barry K."/>
            <person name="Bills G."/>
            <person name="Bluhm B."/>
            <person name="Cannon C."/>
            <person name="Castanera R."/>
            <person name="Culley D."/>
            <person name="Daum C."/>
            <person name="Ezra D."/>
            <person name="Gonzalez J."/>
            <person name="Henrissat B."/>
            <person name="Kuo A."/>
            <person name="Liang C."/>
            <person name="Lipzen A."/>
            <person name="Lutzoni F."/>
            <person name="Magnuson J."/>
            <person name="Mondo S."/>
            <person name="Nolan M."/>
            <person name="Ohm R."/>
            <person name="Pangilinan J."/>
            <person name="Park H.-J."/>
            <person name="Ramirez L."/>
            <person name="Alfaro M."/>
            <person name="Sun H."/>
            <person name="Tritt A."/>
            <person name="Yoshinaga Y."/>
            <person name="Zwiers L.-H."/>
            <person name="Turgeon B."/>
            <person name="Goodwin S."/>
            <person name="Spatafora J."/>
            <person name="Crous P."/>
            <person name="Grigoriev I."/>
        </authorList>
    </citation>
    <scope>NUCLEOTIDE SEQUENCE</scope>
    <source>
        <strain evidence="4">HMLAC05119</strain>
    </source>
</reference>
<dbReference type="PROSITE" id="PS51767">
    <property type="entry name" value="PEPTIDASE_A1"/>
    <property type="match status" value="1"/>
</dbReference>
<gene>
    <name evidence="4" type="ORF">BDU57DRAFT_526637</name>
</gene>
<evidence type="ECO:0000313" key="5">
    <source>
        <dbReference type="Proteomes" id="UP000800096"/>
    </source>
</evidence>
<feature type="signal peptide" evidence="2">
    <location>
        <begin position="1"/>
        <end position="22"/>
    </location>
</feature>
<organism evidence="4 5">
    <name type="scientific">Ampelomyces quisqualis</name>
    <name type="common">Powdery mildew agent</name>
    <dbReference type="NCBI Taxonomy" id="50730"/>
    <lineage>
        <taxon>Eukaryota</taxon>
        <taxon>Fungi</taxon>
        <taxon>Dikarya</taxon>
        <taxon>Ascomycota</taxon>
        <taxon>Pezizomycotina</taxon>
        <taxon>Dothideomycetes</taxon>
        <taxon>Pleosporomycetidae</taxon>
        <taxon>Pleosporales</taxon>
        <taxon>Pleosporineae</taxon>
        <taxon>Phaeosphaeriaceae</taxon>
        <taxon>Ampelomyces</taxon>
    </lineage>
</organism>
<dbReference type="InterPro" id="IPR033121">
    <property type="entry name" value="PEPTIDASE_A1"/>
</dbReference>
<dbReference type="SUPFAM" id="SSF50630">
    <property type="entry name" value="Acid proteases"/>
    <property type="match status" value="1"/>
</dbReference>
<keyword evidence="2" id="KW-0732">Signal</keyword>
<dbReference type="OrthoDB" id="15189at2759"/>
<feature type="region of interest" description="Disordered" evidence="1">
    <location>
        <begin position="129"/>
        <end position="150"/>
    </location>
</feature>
<feature type="domain" description="Peptidase A1" evidence="3">
    <location>
        <begin position="74"/>
        <end position="223"/>
    </location>
</feature>
<accession>A0A6A5R549</accession>
<name>A0A6A5R549_AMPQU</name>
<dbReference type="EMBL" id="ML979132">
    <property type="protein sequence ID" value="KAF1921896.1"/>
    <property type="molecule type" value="Genomic_DNA"/>
</dbReference>
<evidence type="ECO:0000256" key="1">
    <source>
        <dbReference type="SAM" id="MobiDB-lite"/>
    </source>
</evidence>
<feature type="chain" id="PRO_5025561149" description="Peptidase A1 domain-containing protein" evidence="2">
    <location>
        <begin position="23"/>
        <end position="223"/>
    </location>
</feature>
<dbReference type="Gene3D" id="2.40.70.10">
    <property type="entry name" value="Acid Proteases"/>
    <property type="match status" value="1"/>
</dbReference>
<protein>
    <recommendedName>
        <fullName evidence="3">Peptidase A1 domain-containing protein</fullName>
    </recommendedName>
</protein>
<evidence type="ECO:0000313" key="4">
    <source>
        <dbReference type="EMBL" id="KAF1921896.1"/>
    </source>
</evidence>
<sequence>MLTLGLIVLFFTFSLYAPHIVAVTNSSTTAPVNIIDNVLEPRYDFYTKRKALRWRPKFAHFVHGLLGVQKNRFYFAHVKVGGQKLFLALQTSSATTWIASSQFTCLDPNYFPQLQSTCLRIPALQDEQHESSGLGLPAPQDEQLESSGLGLPAPQAEQLEFSGLGLPAPQADRESEEKPPITTMYNHILLAEYGHWEGDEISSGVLGLALKDLSGPDGIIHNL</sequence>
<dbReference type="AlphaFoldDB" id="A0A6A5R549"/>
<evidence type="ECO:0000256" key="2">
    <source>
        <dbReference type="SAM" id="SignalP"/>
    </source>
</evidence>
<proteinExistence type="predicted"/>
<dbReference type="Proteomes" id="UP000800096">
    <property type="component" value="Unassembled WGS sequence"/>
</dbReference>